<sequence length="317" mass="35385">MQGSMPDSYTHPSMIPPQREAVVSLMFGPSSEPLGGRIRPDFAFITSDSVLFYVDEKTILRASKNNFSSLLPLNTLENIHRVVYVDLHSTELQVILQVIYDVSYDSDNPNPGPSWQSPSNYPDVKAIIHGIDLLPHFGIDPKARIHPQTFTQRQTKMFAFLLTCAPIYPLEIYTLAARHNMHDLAVSTSSHLLTIDLATINSSTVQSMGALYHGKLIRLLEDRKLILSNLLSVQLGLHDPTKKCGFTDQQVLKHAWARGVTSLTRVMNAGIPTTKIKEVLLDATNDVTCPDCIKLRDARVRTICAEWSLATFPDFMA</sequence>
<name>A0AAW0CX22_9AGAR</name>
<dbReference type="EMBL" id="JAYKXP010000029">
    <property type="protein sequence ID" value="KAK7043174.1"/>
    <property type="molecule type" value="Genomic_DNA"/>
</dbReference>
<dbReference type="Proteomes" id="UP001383192">
    <property type="component" value="Unassembled WGS sequence"/>
</dbReference>
<reference evidence="1 2" key="1">
    <citation type="submission" date="2024-01" db="EMBL/GenBank/DDBJ databases">
        <title>A draft genome for a cacao thread blight-causing isolate of Paramarasmius palmivorus.</title>
        <authorList>
            <person name="Baruah I.K."/>
            <person name="Bukari Y."/>
            <person name="Amoako-Attah I."/>
            <person name="Meinhardt L.W."/>
            <person name="Bailey B.A."/>
            <person name="Cohen S.P."/>
        </authorList>
    </citation>
    <scope>NUCLEOTIDE SEQUENCE [LARGE SCALE GENOMIC DNA]</scope>
    <source>
        <strain evidence="1 2">GH-12</strain>
    </source>
</reference>
<evidence type="ECO:0000313" key="2">
    <source>
        <dbReference type="Proteomes" id="UP001383192"/>
    </source>
</evidence>
<dbReference type="AlphaFoldDB" id="A0AAW0CX22"/>
<evidence type="ECO:0008006" key="3">
    <source>
        <dbReference type="Google" id="ProtNLM"/>
    </source>
</evidence>
<protein>
    <recommendedName>
        <fullName evidence="3">BTB domain-containing protein</fullName>
    </recommendedName>
</protein>
<evidence type="ECO:0000313" key="1">
    <source>
        <dbReference type="EMBL" id="KAK7043174.1"/>
    </source>
</evidence>
<keyword evidence="2" id="KW-1185">Reference proteome</keyword>
<proteinExistence type="predicted"/>
<accession>A0AAW0CX22</accession>
<organism evidence="1 2">
    <name type="scientific">Paramarasmius palmivorus</name>
    <dbReference type="NCBI Taxonomy" id="297713"/>
    <lineage>
        <taxon>Eukaryota</taxon>
        <taxon>Fungi</taxon>
        <taxon>Dikarya</taxon>
        <taxon>Basidiomycota</taxon>
        <taxon>Agaricomycotina</taxon>
        <taxon>Agaricomycetes</taxon>
        <taxon>Agaricomycetidae</taxon>
        <taxon>Agaricales</taxon>
        <taxon>Marasmiineae</taxon>
        <taxon>Marasmiaceae</taxon>
        <taxon>Paramarasmius</taxon>
    </lineage>
</organism>
<comment type="caution">
    <text evidence="1">The sequence shown here is derived from an EMBL/GenBank/DDBJ whole genome shotgun (WGS) entry which is preliminary data.</text>
</comment>
<gene>
    <name evidence="1" type="ORF">VNI00_008528</name>
</gene>